<dbReference type="HOGENOM" id="CLU_116397_0_0_1"/>
<keyword evidence="1" id="KW-1133">Transmembrane helix</keyword>
<dbReference type="AlphaFoldDB" id="A0A0D0D895"/>
<keyword evidence="1" id="KW-0812">Transmembrane</keyword>
<feature type="chain" id="PRO_5002225671" evidence="2">
    <location>
        <begin position="19"/>
        <end position="193"/>
    </location>
</feature>
<accession>A0A0D0D895</accession>
<feature type="signal peptide" evidence="2">
    <location>
        <begin position="1"/>
        <end position="18"/>
    </location>
</feature>
<keyword evidence="1" id="KW-0472">Membrane</keyword>
<keyword evidence="4" id="KW-1185">Reference proteome</keyword>
<evidence type="ECO:0000256" key="2">
    <source>
        <dbReference type="SAM" id="SignalP"/>
    </source>
</evidence>
<organism evidence="3 4">
    <name type="scientific">Paxillus rubicundulus Ve08.2h10</name>
    <dbReference type="NCBI Taxonomy" id="930991"/>
    <lineage>
        <taxon>Eukaryota</taxon>
        <taxon>Fungi</taxon>
        <taxon>Dikarya</taxon>
        <taxon>Basidiomycota</taxon>
        <taxon>Agaricomycotina</taxon>
        <taxon>Agaricomycetes</taxon>
        <taxon>Agaricomycetidae</taxon>
        <taxon>Boletales</taxon>
        <taxon>Paxilineae</taxon>
        <taxon>Paxillaceae</taxon>
        <taxon>Paxillus</taxon>
    </lineage>
</organism>
<feature type="transmembrane region" description="Helical" evidence="1">
    <location>
        <begin position="173"/>
        <end position="192"/>
    </location>
</feature>
<sequence length="193" mass="19846">MRGWFLAVLLLLAALINAQTETVIANGATVVEVVTENALGNPTTLIVQTIINPSNPFTSLTSSTALTASNPFLQTTVPVATSTTPAQVGPVGQPATQPPAGGPTPYTYTTTDANGETVAVEGIFTPTGPPTVLPPATTTGTILNYSQWQSMVGTHTQPANAASRMPTPITTSLYYLVATTFAGLAGGAWLVIF</sequence>
<proteinExistence type="predicted"/>
<dbReference type="EMBL" id="KN826152">
    <property type="protein sequence ID" value="KIK79901.1"/>
    <property type="molecule type" value="Genomic_DNA"/>
</dbReference>
<gene>
    <name evidence="3" type="ORF">PAXRUDRAFT_833870</name>
</gene>
<reference evidence="3 4" key="1">
    <citation type="submission" date="2014-04" db="EMBL/GenBank/DDBJ databases">
        <authorList>
            <consortium name="DOE Joint Genome Institute"/>
            <person name="Kuo A."/>
            <person name="Kohler A."/>
            <person name="Jargeat P."/>
            <person name="Nagy L.G."/>
            <person name="Floudas D."/>
            <person name="Copeland A."/>
            <person name="Barry K.W."/>
            <person name="Cichocki N."/>
            <person name="Veneault-Fourrey C."/>
            <person name="LaButti K."/>
            <person name="Lindquist E.A."/>
            <person name="Lipzen A."/>
            <person name="Lundell T."/>
            <person name="Morin E."/>
            <person name="Murat C."/>
            <person name="Sun H."/>
            <person name="Tunlid A."/>
            <person name="Henrissat B."/>
            <person name="Grigoriev I.V."/>
            <person name="Hibbett D.S."/>
            <person name="Martin F."/>
            <person name="Nordberg H.P."/>
            <person name="Cantor M.N."/>
            <person name="Hua S.X."/>
        </authorList>
    </citation>
    <scope>NUCLEOTIDE SEQUENCE [LARGE SCALE GENOMIC DNA]</scope>
    <source>
        <strain evidence="3 4">Ve08.2h10</strain>
    </source>
</reference>
<evidence type="ECO:0000313" key="3">
    <source>
        <dbReference type="EMBL" id="KIK79901.1"/>
    </source>
</evidence>
<evidence type="ECO:0000313" key="4">
    <source>
        <dbReference type="Proteomes" id="UP000054538"/>
    </source>
</evidence>
<name>A0A0D0D895_9AGAM</name>
<reference evidence="4" key="2">
    <citation type="submission" date="2015-01" db="EMBL/GenBank/DDBJ databases">
        <title>Evolutionary Origins and Diversification of the Mycorrhizal Mutualists.</title>
        <authorList>
            <consortium name="DOE Joint Genome Institute"/>
            <consortium name="Mycorrhizal Genomics Consortium"/>
            <person name="Kohler A."/>
            <person name="Kuo A."/>
            <person name="Nagy L.G."/>
            <person name="Floudas D."/>
            <person name="Copeland A."/>
            <person name="Barry K.W."/>
            <person name="Cichocki N."/>
            <person name="Veneault-Fourrey C."/>
            <person name="LaButti K."/>
            <person name="Lindquist E.A."/>
            <person name="Lipzen A."/>
            <person name="Lundell T."/>
            <person name="Morin E."/>
            <person name="Murat C."/>
            <person name="Riley R."/>
            <person name="Ohm R."/>
            <person name="Sun H."/>
            <person name="Tunlid A."/>
            <person name="Henrissat B."/>
            <person name="Grigoriev I.V."/>
            <person name="Hibbett D.S."/>
            <person name="Martin F."/>
        </authorList>
    </citation>
    <scope>NUCLEOTIDE SEQUENCE [LARGE SCALE GENOMIC DNA]</scope>
    <source>
        <strain evidence="4">Ve08.2h10</strain>
    </source>
</reference>
<dbReference type="Proteomes" id="UP000054538">
    <property type="component" value="Unassembled WGS sequence"/>
</dbReference>
<evidence type="ECO:0000256" key="1">
    <source>
        <dbReference type="SAM" id="Phobius"/>
    </source>
</evidence>
<keyword evidence="2" id="KW-0732">Signal</keyword>
<protein>
    <submittedName>
        <fullName evidence="3">Uncharacterized protein</fullName>
    </submittedName>
</protein>
<dbReference type="InParanoid" id="A0A0D0D895"/>
<dbReference type="OrthoDB" id="3257429at2759"/>